<dbReference type="SMART" id="SM00254">
    <property type="entry name" value="ShKT"/>
    <property type="match status" value="2"/>
</dbReference>
<feature type="region of interest" description="Disordered" evidence="1">
    <location>
        <begin position="184"/>
        <end position="208"/>
    </location>
</feature>
<protein>
    <recommendedName>
        <fullName evidence="3">ShKT domain-containing protein</fullName>
    </recommendedName>
</protein>
<dbReference type="InterPro" id="IPR003582">
    <property type="entry name" value="ShKT_dom"/>
</dbReference>
<feature type="domain" description="ShKT" evidence="3">
    <location>
        <begin position="237"/>
        <end position="279"/>
    </location>
</feature>
<dbReference type="AlphaFoldDB" id="A0A830H4X5"/>
<feature type="transmembrane region" description="Helical" evidence="2">
    <location>
        <begin position="43"/>
        <end position="60"/>
    </location>
</feature>
<keyword evidence="2" id="KW-0472">Membrane</keyword>
<dbReference type="EMBL" id="BNJQ01000001">
    <property type="protein sequence ID" value="GHP01678.1"/>
    <property type="molecule type" value="Genomic_DNA"/>
</dbReference>
<evidence type="ECO:0000256" key="1">
    <source>
        <dbReference type="SAM" id="MobiDB-lite"/>
    </source>
</evidence>
<evidence type="ECO:0000259" key="3">
    <source>
        <dbReference type="SMART" id="SM00254"/>
    </source>
</evidence>
<gene>
    <name evidence="4" type="ORF">PPROV_000043500</name>
</gene>
<evidence type="ECO:0000313" key="4">
    <source>
        <dbReference type="EMBL" id="GHP01678.1"/>
    </source>
</evidence>
<reference evidence="4" key="1">
    <citation type="submission" date="2020-10" db="EMBL/GenBank/DDBJ databases">
        <title>Unveiling of a novel bifunctional photoreceptor, Dualchrome1, isolated from a cosmopolitan green alga.</title>
        <authorList>
            <person name="Suzuki S."/>
            <person name="Kawachi M."/>
        </authorList>
    </citation>
    <scope>NUCLEOTIDE SEQUENCE</scope>
    <source>
        <strain evidence="4">NIES 2893</strain>
    </source>
</reference>
<keyword evidence="2" id="KW-1133">Transmembrane helix</keyword>
<evidence type="ECO:0000313" key="5">
    <source>
        <dbReference type="Proteomes" id="UP000660262"/>
    </source>
</evidence>
<dbReference type="OrthoDB" id="6132182at2759"/>
<name>A0A830H4X5_9CHLO</name>
<organism evidence="4 5">
    <name type="scientific">Pycnococcus provasolii</name>
    <dbReference type="NCBI Taxonomy" id="41880"/>
    <lineage>
        <taxon>Eukaryota</taxon>
        <taxon>Viridiplantae</taxon>
        <taxon>Chlorophyta</taxon>
        <taxon>Pseudoscourfieldiophyceae</taxon>
        <taxon>Pseudoscourfieldiales</taxon>
        <taxon>Pycnococcaceae</taxon>
        <taxon>Pycnococcus</taxon>
    </lineage>
</organism>
<accession>A0A830H4X5</accession>
<dbReference type="Pfam" id="PF01549">
    <property type="entry name" value="ShK"/>
    <property type="match status" value="2"/>
</dbReference>
<evidence type="ECO:0000256" key="2">
    <source>
        <dbReference type="SAM" id="Phobius"/>
    </source>
</evidence>
<comment type="caution">
    <text evidence="4">The sequence shown here is derived from an EMBL/GenBank/DDBJ whole genome shotgun (WGS) entry which is preliminary data.</text>
</comment>
<feature type="domain" description="ShKT" evidence="3">
    <location>
        <begin position="136"/>
        <end position="178"/>
    </location>
</feature>
<sequence>MAPVPTPGSSSTASMASAEPGKPSHLKRREEPLMDKLMADKRLVYGGLAFLVVLLVGFLASEHAALQKERAAIEVEVTAGKNKADDEVVGININDSRDDEDFAAKDTKASGEVTIAGAGASPEVADESTAVDGPSACRDKDDECAEWAKAGECVANPGYMVGDEQNEGVCRLACGVCKPDGAGAAGEPGKPSVPDDGGVGAGSDSGADVEAAATDGLGAAAAQADDASSKGVKAAAECRDLSPNCERWARAGECAKNADYMVGGEGYEGQCVLSCGACPGAEGPKAVSEEPDRPPRILEIPRELVRAGWTLLLLRLLLCRLESLERLHVILEIARKFDDPL</sequence>
<feature type="region of interest" description="Disordered" evidence="1">
    <location>
        <begin position="1"/>
        <end position="30"/>
    </location>
</feature>
<keyword evidence="5" id="KW-1185">Reference proteome</keyword>
<keyword evidence="2" id="KW-0812">Transmembrane</keyword>
<dbReference type="Proteomes" id="UP000660262">
    <property type="component" value="Unassembled WGS sequence"/>
</dbReference>
<proteinExistence type="predicted"/>